<accession>A0A915U2Q8</accession>
<keyword evidence="3" id="KW-0411">Iron-sulfur</keyword>
<evidence type="ECO:0000256" key="1">
    <source>
        <dbReference type="ARBA" id="ARBA00022723"/>
    </source>
</evidence>
<evidence type="ECO:0000259" key="4">
    <source>
        <dbReference type="PROSITE" id="PS51379"/>
    </source>
</evidence>
<dbReference type="PROSITE" id="PS00198">
    <property type="entry name" value="4FE4S_FER_1"/>
    <property type="match status" value="1"/>
</dbReference>
<dbReference type="PROSITE" id="PS51379">
    <property type="entry name" value="4FE4S_FER_2"/>
    <property type="match status" value="1"/>
</dbReference>
<dbReference type="Proteomes" id="UP001063350">
    <property type="component" value="Chromosome"/>
</dbReference>
<keyword evidence="2" id="KW-0408">Iron</keyword>
<evidence type="ECO:0000313" key="6">
    <source>
        <dbReference type="Proteomes" id="UP001063350"/>
    </source>
</evidence>
<dbReference type="SUPFAM" id="SSF54862">
    <property type="entry name" value="4Fe-4S ferredoxins"/>
    <property type="match status" value="1"/>
</dbReference>
<evidence type="ECO:0000313" key="5">
    <source>
        <dbReference type="EMBL" id="BCO10261.1"/>
    </source>
</evidence>
<dbReference type="GO" id="GO:0051536">
    <property type="term" value="F:iron-sulfur cluster binding"/>
    <property type="evidence" value="ECO:0007669"/>
    <property type="project" value="UniProtKB-KW"/>
</dbReference>
<dbReference type="KEGG" id="ddu:GF1_26370"/>
<dbReference type="RefSeq" id="WP_267926995.1">
    <property type="nucleotide sequence ID" value="NZ_AP024233.1"/>
</dbReference>
<sequence length="63" mass="7304">MAEILIDTYFCSNCMTCVELCPEVFYFNEDTEKIELTSINPEITEDVRQAVAYCPEKCIEIKN</sequence>
<dbReference type="GO" id="GO:0046872">
    <property type="term" value="F:metal ion binding"/>
    <property type="evidence" value="ECO:0007669"/>
    <property type="project" value="UniProtKB-KW"/>
</dbReference>
<keyword evidence="1" id="KW-0479">Metal-binding</keyword>
<name>A0A915U2Q8_9BACT</name>
<dbReference type="AlphaFoldDB" id="A0A915U2Q8"/>
<organism evidence="5 6">
    <name type="scientific">Desulfolithobacter dissulfuricans</name>
    <dbReference type="NCBI Taxonomy" id="2795293"/>
    <lineage>
        <taxon>Bacteria</taxon>
        <taxon>Pseudomonadati</taxon>
        <taxon>Thermodesulfobacteriota</taxon>
        <taxon>Desulfobulbia</taxon>
        <taxon>Desulfobulbales</taxon>
        <taxon>Desulfobulbaceae</taxon>
        <taxon>Desulfolithobacter</taxon>
    </lineage>
</organism>
<dbReference type="Pfam" id="PF13370">
    <property type="entry name" value="Fer4_13"/>
    <property type="match status" value="1"/>
</dbReference>
<keyword evidence="6" id="KW-1185">Reference proteome</keyword>
<dbReference type="Gene3D" id="3.30.70.20">
    <property type="match status" value="1"/>
</dbReference>
<dbReference type="InterPro" id="IPR017900">
    <property type="entry name" value="4Fe4S_Fe_S_CS"/>
</dbReference>
<feature type="domain" description="4Fe-4S ferredoxin-type" evidence="4">
    <location>
        <begin position="2"/>
        <end position="30"/>
    </location>
</feature>
<protein>
    <recommendedName>
        <fullName evidence="4">4Fe-4S ferredoxin-type domain-containing protein</fullName>
    </recommendedName>
</protein>
<gene>
    <name evidence="5" type="ORF">GF1_26370</name>
</gene>
<evidence type="ECO:0000256" key="3">
    <source>
        <dbReference type="ARBA" id="ARBA00023014"/>
    </source>
</evidence>
<proteinExistence type="predicted"/>
<reference evidence="5" key="1">
    <citation type="submission" date="2020-12" db="EMBL/GenBank/DDBJ databases">
        <title>Desulfobium dissulfuricans gen. nov., sp. nov., a novel mesophilic, sulfate-reducing bacterium isolated from a deep-sea hydrothermal vent.</title>
        <authorList>
            <person name="Hashimoto Y."/>
            <person name="Tame A."/>
            <person name="Sawayama S."/>
            <person name="Miyazaki J."/>
            <person name="Takai K."/>
            <person name="Nakagawa S."/>
        </authorList>
    </citation>
    <scope>NUCLEOTIDE SEQUENCE</scope>
    <source>
        <strain evidence="5">GF1</strain>
    </source>
</reference>
<dbReference type="EMBL" id="AP024233">
    <property type="protein sequence ID" value="BCO10261.1"/>
    <property type="molecule type" value="Genomic_DNA"/>
</dbReference>
<evidence type="ECO:0000256" key="2">
    <source>
        <dbReference type="ARBA" id="ARBA00023004"/>
    </source>
</evidence>
<dbReference type="InterPro" id="IPR017896">
    <property type="entry name" value="4Fe4S_Fe-S-bd"/>
</dbReference>